<organism evidence="1">
    <name type="scientific">Medioppia subpectinata</name>
    <dbReference type="NCBI Taxonomy" id="1979941"/>
    <lineage>
        <taxon>Eukaryota</taxon>
        <taxon>Metazoa</taxon>
        <taxon>Ecdysozoa</taxon>
        <taxon>Arthropoda</taxon>
        <taxon>Chelicerata</taxon>
        <taxon>Arachnida</taxon>
        <taxon>Acari</taxon>
        <taxon>Acariformes</taxon>
        <taxon>Sarcoptiformes</taxon>
        <taxon>Oribatida</taxon>
        <taxon>Brachypylina</taxon>
        <taxon>Oppioidea</taxon>
        <taxon>Oppiidae</taxon>
        <taxon>Medioppia</taxon>
    </lineage>
</organism>
<evidence type="ECO:0000313" key="1">
    <source>
        <dbReference type="EMBL" id="CAD7637157.1"/>
    </source>
</evidence>
<dbReference type="EMBL" id="OC873957">
    <property type="protein sequence ID" value="CAD7637157.1"/>
    <property type="molecule type" value="Genomic_DNA"/>
</dbReference>
<evidence type="ECO:0000313" key="2">
    <source>
        <dbReference type="Proteomes" id="UP000759131"/>
    </source>
</evidence>
<proteinExistence type="predicted"/>
<dbReference type="AlphaFoldDB" id="A0A7R9QAP6"/>
<reference evidence="1" key="1">
    <citation type="submission" date="2020-11" db="EMBL/GenBank/DDBJ databases">
        <authorList>
            <person name="Tran Van P."/>
        </authorList>
    </citation>
    <scope>NUCLEOTIDE SEQUENCE</scope>
</reference>
<gene>
    <name evidence="1" type="ORF">OSB1V03_LOCUS16875</name>
</gene>
<sequence>MSAINMKLKPQMEDIITALNTRGRPSLSVKNLVIDGSHIISRKNAEQMTQRLDIDVGHIPLRIEFLQRLMWDLIGKWQSDNMVYIKPGPVVFASTAFNPCFGDHIPVWGRLSVHHFGDHRFADSTSRFCHHFMFR</sequence>
<dbReference type="EMBL" id="CAJPIZ010019382">
    <property type="protein sequence ID" value="CAG2116920.1"/>
    <property type="molecule type" value="Genomic_DNA"/>
</dbReference>
<name>A0A7R9QAP6_9ACAR</name>
<dbReference type="Proteomes" id="UP000759131">
    <property type="component" value="Unassembled WGS sequence"/>
</dbReference>
<protein>
    <submittedName>
        <fullName evidence="1">Uncharacterized protein</fullName>
    </submittedName>
</protein>
<accession>A0A7R9QAP6</accession>
<keyword evidence="2" id="KW-1185">Reference proteome</keyword>